<sequence length="94" mass="10134">MNTPNTGEIRPKSVISFTEADELRGRVLLLVQNTSSVMTLASDLAHDYARDMRLSAIHADLAGAYDRLTHARELIVSVWGSAAEAADQGGRSHG</sequence>
<proteinExistence type="predicted"/>
<reference evidence="1 2" key="1">
    <citation type="submission" date="2019-09" db="EMBL/GenBank/DDBJ databases">
        <title>Ecophysiology of the spiral-shaped methanotroph Methylospira mobilis as revealed by the complete genome sequence.</title>
        <authorList>
            <person name="Oshkin I.Y."/>
            <person name="Dedysh S.N."/>
            <person name="Miroshnikov K."/>
            <person name="Danilova O.V."/>
            <person name="Hakobyan A."/>
            <person name="Liesack W."/>
        </authorList>
    </citation>
    <scope>NUCLEOTIDE SEQUENCE [LARGE SCALE GENOMIC DNA]</scope>
    <source>
        <strain evidence="1 2">Shm1</strain>
    </source>
</reference>
<protein>
    <submittedName>
        <fullName evidence="1">Uncharacterized protein</fullName>
    </submittedName>
</protein>
<organism evidence="1 2">
    <name type="scientific">Candidatus Methylospira mobilis</name>
    <dbReference type="NCBI Taxonomy" id="1808979"/>
    <lineage>
        <taxon>Bacteria</taxon>
        <taxon>Pseudomonadati</taxon>
        <taxon>Pseudomonadota</taxon>
        <taxon>Gammaproteobacteria</taxon>
        <taxon>Methylococcales</taxon>
        <taxon>Methylococcaceae</taxon>
        <taxon>Candidatus Methylospira</taxon>
    </lineage>
</organism>
<dbReference type="KEGG" id="mmob:F6R98_20060"/>
<accession>A0A5Q0BRD7</accession>
<keyword evidence="2" id="KW-1185">Reference proteome</keyword>
<dbReference type="EMBL" id="CP044205">
    <property type="protein sequence ID" value="QFY44638.1"/>
    <property type="molecule type" value="Genomic_DNA"/>
</dbReference>
<dbReference type="InParanoid" id="A0A5Q0BRD7"/>
<dbReference type="AlphaFoldDB" id="A0A5Q0BRD7"/>
<dbReference type="Proteomes" id="UP000325755">
    <property type="component" value="Chromosome"/>
</dbReference>
<gene>
    <name evidence="1" type="ORF">F6R98_20060</name>
</gene>
<evidence type="ECO:0000313" key="2">
    <source>
        <dbReference type="Proteomes" id="UP000325755"/>
    </source>
</evidence>
<evidence type="ECO:0000313" key="1">
    <source>
        <dbReference type="EMBL" id="QFY44638.1"/>
    </source>
</evidence>
<name>A0A5Q0BRD7_9GAMM</name>
<dbReference type="RefSeq" id="WP_153250600.1">
    <property type="nucleotide sequence ID" value="NZ_CP044205.1"/>
</dbReference>